<dbReference type="PRINTS" id="PR00508">
    <property type="entry name" value="S21N4MTFRASE"/>
</dbReference>
<gene>
    <name evidence="11" type="ORF">EDD28_2424</name>
</gene>
<dbReference type="GO" id="GO:0003677">
    <property type="term" value="F:DNA binding"/>
    <property type="evidence" value="ECO:0007669"/>
    <property type="project" value="UniProtKB-KW"/>
</dbReference>
<feature type="region of interest" description="Disordered" evidence="9">
    <location>
        <begin position="92"/>
        <end position="118"/>
    </location>
</feature>
<dbReference type="EMBL" id="RKHQ01000001">
    <property type="protein sequence ID" value="ROR97815.1"/>
    <property type="molecule type" value="Genomic_DNA"/>
</dbReference>
<feature type="domain" description="DNA methylase N-4/N-6" evidence="10">
    <location>
        <begin position="29"/>
        <end position="326"/>
    </location>
</feature>
<comment type="caution">
    <text evidence="11">The sequence shown here is derived from an EMBL/GenBank/DDBJ whole genome shotgun (WGS) entry which is preliminary data.</text>
</comment>
<evidence type="ECO:0000256" key="9">
    <source>
        <dbReference type="SAM" id="MobiDB-lite"/>
    </source>
</evidence>
<dbReference type="Pfam" id="PF01555">
    <property type="entry name" value="N6_N4_Mtase"/>
    <property type="match status" value="1"/>
</dbReference>
<name>A0A3N2DDE4_9MICO</name>
<dbReference type="InterPro" id="IPR002941">
    <property type="entry name" value="DNA_methylase_N4/N6"/>
</dbReference>
<dbReference type="RefSeq" id="WP_123739802.1">
    <property type="nucleotide sequence ID" value="NZ_RKHQ01000001.1"/>
</dbReference>
<dbReference type="EC" id="2.1.1.-" evidence="8"/>
<keyword evidence="6" id="KW-0238">DNA-binding</keyword>
<keyword evidence="5" id="KW-0680">Restriction system</keyword>
<dbReference type="OrthoDB" id="9773060at2"/>
<sequence>MTPYYSDPGVTLWHGDALGVLRGLDAGSVDCIVTSPPYYKLRDYGVEGQLGAEESPAEYVEALVAALREARRVLADDGTLWLNLGDSYYSGKGSPTSPDLKNEARRPPARALDRPGQPWGQRKGMLGIPWRVALALQDDGWVLRNDIIWAKPNAMPESVTDRLSTRHEHVFLLTKSPRYFFDLDAIREPVTSTRDGALTWDRDEQGVPGQKPQHRPGRTWSERSASGAPPRRGLNPGHAQGDSDFATPSRGRNPGDVWTIATQPFPGAHFATMPPALAERCILAGCKPGGTVLDPFSGSGTTGLAAAKHGHPYVGIDLNADYLDMSLRTRLAQPGLDLEGLTA</sequence>
<dbReference type="InterPro" id="IPR029063">
    <property type="entry name" value="SAM-dependent_MTases_sf"/>
</dbReference>
<organism evidence="11 12">
    <name type="scientific">Salana multivorans</name>
    <dbReference type="NCBI Taxonomy" id="120377"/>
    <lineage>
        <taxon>Bacteria</taxon>
        <taxon>Bacillati</taxon>
        <taxon>Actinomycetota</taxon>
        <taxon>Actinomycetes</taxon>
        <taxon>Micrococcales</taxon>
        <taxon>Beutenbergiaceae</taxon>
        <taxon>Salana</taxon>
    </lineage>
</organism>
<dbReference type="PROSITE" id="PS00093">
    <property type="entry name" value="N4_MTASE"/>
    <property type="match status" value="1"/>
</dbReference>
<comment type="catalytic activity">
    <reaction evidence="7">
        <text>a 2'-deoxycytidine in DNA + S-adenosyl-L-methionine = an N(4)-methyl-2'-deoxycytidine in DNA + S-adenosyl-L-homocysteine + H(+)</text>
        <dbReference type="Rhea" id="RHEA:16857"/>
        <dbReference type="Rhea" id="RHEA-COMP:11369"/>
        <dbReference type="Rhea" id="RHEA-COMP:13674"/>
        <dbReference type="ChEBI" id="CHEBI:15378"/>
        <dbReference type="ChEBI" id="CHEBI:57856"/>
        <dbReference type="ChEBI" id="CHEBI:59789"/>
        <dbReference type="ChEBI" id="CHEBI:85452"/>
        <dbReference type="ChEBI" id="CHEBI:137933"/>
        <dbReference type="EC" id="2.1.1.113"/>
    </reaction>
</comment>
<evidence type="ECO:0000256" key="2">
    <source>
        <dbReference type="ARBA" id="ARBA00022603"/>
    </source>
</evidence>
<dbReference type="GO" id="GO:0032259">
    <property type="term" value="P:methylation"/>
    <property type="evidence" value="ECO:0007669"/>
    <property type="project" value="UniProtKB-KW"/>
</dbReference>
<dbReference type="Gene3D" id="3.40.50.150">
    <property type="entry name" value="Vaccinia Virus protein VP39"/>
    <property type="match status" value="1"/>
</dbReference>
<accession>A0A3N2DDE4</accession>
<dbReference type="GO" id="GO:0008170">
    <property type="term" value="F:N-methyltransferase activity"/>
    <property type="evidence" value="ECO:0007669"/>
    <property type="project" value="InterPro"/>
</dbReference>
<protein>
    <recommendedName>
        <fullName evidence="8">Methyltransferase</fullName>
        <ecNumber evidence="8">2.1.1.-</ecNumber>
    </recommendedName>
</protein>
<dbReference type="Proteomes" id="UP000275356">
    <property type="component" value="Unassembled WGS sequence"/>
</dbReference>
<evidence type="ECO:0000256" key="3">
    <source>
        <dbReference type="ARBA" id="ARBA00022679"/>
    </source>
</evidence>
<evidence type="ECO:0000256" key="7">
    <source>
        <dbReference type="ARBA" id="ARBA00049120"/>
    </source>
</evidence>
<keyword evidence="4" id="KW-0949">S-adenosyl-L-methionine</keyword>
<evidence type="ECO:0000256" key="1">
    <source>
        <dbReference type="ARBA" id="ARBA00010203"/>
    </source>
</evidence>
<dbReference type="AlphaFoldDB" id="A0A3N2DDE4"/>
<evidence type="ECO:0000256" key="6">
    <source>
        <dbReference type="ARBA" id="ARBA00023125"/>
    </source>
</evidence>
<keyword evidence="12" id="KW-1185">Reference proteome</keyword>
<evidence type="ECO:0000313" key="12">
    <source>
        <dbReference type="Proteomes" id="UP000275356"/>
    </source>
</evidence>
<feature type="region of interest" description="Disordered" evidence="9">
    <location>
        <begin position="195"/>
        <end position="255"/>
    </location>
</feature>
<evidence type="ECO:0000256" key="4">
    <source>
        <dbReference type="ARBA" id="ARBA00022691"/>
    </source>
</evidence>
<comment type="similarity">
    <text evidence="1">Belongs to the N(4)/N(6)-methyltransferase family. N(4) subfamily.</text>
</comment>
<proteinExistence type="inferred from homology"/>
<reference evidence="11 12" key="1">
    <citation type="submission" date="2018-11" db="EMBL/GenBank/DDBJ databases">
        <title>Sequencing the genomes of 1000 actinobacteria strains.</title>
        <authorList>
            <person name="Klenk H.-P."/>
        </authorList>
    </citation>
    <scope>NUCLEOTIDE SEQUENCE [LARGE SCALE GENOMIC DNA]</scope>
    <source>
        <strain evidence="11 12">DSM 13521</strain>
    </source>
</reference>
<keyword evidence="2 11" id="KW-0489">Methyltransferase</keyword>
<dbReference type="InterPro" id="IPR017985">
    <property type="entry name" value="MeTrfase_CN4_CS"/>
</dbReference>
<evidence type="ECO:0000259" key="10">
    <source>
        <dbReference type="Pfam" id="PF01555"/>
    </source>
</evidence>
<evidence type="ECO:0000256" key="5">
    <source>
        <dbReference type="ARBA" id="ARBA00022747"/>
    </source>
</evidence>
<evidence type="ECO:0000256" key="8">
    <source>
        <dbReference type="RuleBase" id="RU362026"/>
    </source>
</evidence>
<dbReference type="GO" id="GO:0015667">
    <property type="term" value="F:site-specific DNA-methyltransferase (cytosine-N4-specific) activity"/>
    <property type="evidence" value="ECO:0007669"/>
    <property type="project" value="UniProtKB-EC"/>
</dbReference>
<dbReference type="InterPro" id="IPR001091">
    <property type="entry name" value="RM_Methyltransferase"/>
</dbReference>
<dbReference type="SUPFAM" id="SSF53335">
    <property type="entry name" value="S-adenosyl-L-methionine-dependent methyltransferases"/>
    <property type="match status" value="1"/>
</dbReference>
<keyword evidence="3 11" id="KW-0808">Transferase</keyword>
<evidence type="ECO:0000313" key="11">
    <source>
        <dbReference type="EMBL" id="ROR97815.1"/>
    </source>
</evidence>
<dbReference type="GO" id="GO:0009307">
    <property type="term" value="P:DNA restriction-modification system"/>
    <property type="evidence" value="ECO:0007669"/>
    <property type="project" value="UniProtKB-KW"/>
</dbReference>